<dbReference type="PANTHER" id="PTHR33908:SF3">
    <property type="entry name" value="UNDECAPRENYL PHOSPHATE-ALPHA-4-AMINO-4-DEOXY-L-ARABINOSE ARABINOSYL TRANSFERASE"/>
    <property type="match status" value="1"/>
</dbReference>
<keyword evidence="6 9" id="KW-1133">Transmembrane helix</keyword>
<dbReference type="Pfam" id="PF24878">
    <property type="entry name" value="YkcB_C"/>
    <property type="match status" value="1"/>
</dbReference>
<feature type="transmembrane region" description="Helical" evidence="9">
    <location>
        <begin position="253"/>
        <end position="270"/>
    </location>
</feature>
<gene>
    <name evidence="12" type="ORF">Thethe_02616</name>
</gene>
<feature type="transmembrane region" description="Helical" evidence="9">
    <location>
        <begin position="53"/>
        <end position="73"/>
    </location>
</feature>
<sequence length="778" mass="84012">MDGVSQTSEENRRYIEHEAYVSDKIITNLVTLVLAAKKIGGCKMKKLKLNKESIGLFLILLLSAILNFTNLSIEGYANQYYAAGVKSMTMSLKNFFFVSFDPAGFVSIDKPPLGFWIQAIFAKIFGFSGWSIILPQAIAGVISVALIYVLVKRSFGTAAGLIAALALAVTPVFVADSRNNTIDNLLVMTLLFACLALLKAAEKGKLKYLILSLGLVGVGFNIKMLQAYMVIPAIYITYLLASSVPVKKRIGHLALATVVLLVVSLSWAVIVDMVPQSSRPYVGSSTNNSELELIIGHNGLERLGLGNERSGFGGGRIGNFNGGEFKRNFNEQPGNFDGQTQQGSVQSQNSNEQSQINVVDATSSATANTNGQGIQSADRQQAPGQGPGNPGFGGPNGTQPNFDGRNFERPNSGGGMGGTFGGQEKASILRLFSNNSLSDQIIWLFPLAIFGFISEVLRKKLKRPFDDGRKLSLILWISWLVPVFIYFSFTTGLFHPYYLTMMAPPIAALTGIGVVSMWNMYKEGGAKSWILPLALIADGLIELLILSYYSASNNTSTIAKYLMISVSVLCFISSALLIVLNIFKNSSLKVKKAFLSIAMIGLLITPTVWSATTMFYTMSGTFPSAGLGLISGRDRMGFGGNDNVNSTTNSKLISFLKKNKGNAKYLLVVSSSQSAQDIIIKTGEPVMALGGFSGSDNILTLAQFKELVKKGEVRYVMTGGMGRDSNSEIMNWVRENGKLVPTNEWSGTNTTQSDNGFIGGFGGRDFGELYDLKGVYGN</sequence>
<feature type="transmembrane region" description="Helical" evidence="9">
    <location>
        <begin position="530"/>
        <end position="549"/>
    </location>
</feature>
<evidence type="ECO:0000256" key="2">
    <source>
        <dbReference type="ARBA" id="ARBA00022475"/>
    </source>
</evidence>
<dbReference type="PATRIC" id="fig|698948.3.peg.2603"/>
<keyword evidence="4" id="KW-0808">Transferase</keyword>
<evidence type="ECO:0000259" key="11">
    <source>
        <dbReference type="Pfam" id="PF24878"/>
    </source>
</evidence>
<protein>
    <submittedName>
        <fullName evidence="12">Uncharacterized protein</fullName>
    </submittedName>
</protein>
<evidence type="ECO:0000256" key="6">
    <source>
        <dbReference type="ARBA" id="ARBA00022989"/>
    </source>
</evidence>
<dbReference type="InterPro" id="IPR050297">
    <property type="entry name" value="LipidA_mod_glycosyltrf_83"/>
</dbReference>
<comment type="subcellular location">
    <subcellularLocation>
        <location evidence="1">Cell membrane</location>
        <topology evidence="1">Multi-pass membrane protein</topology>
    </subcellularLocation>
</comment>
<organism evidence="12 13">
    <name type="scientific">Thermoanaerobacterium thermosaccharolyticum M0795</name>
    <dbReference type="NCBI Taxonomy" id="698948"/>
    <lineage>
        <taxon>Bacteria</taxon>
        <taxon>Bacillati</taxon>
        <taxon>Bacillota</taxon>
        <taxon>Clostridia</taxon>
        <taxon>Thermoanaerobacterales</taxon>
        <taxon>Thermoanaerobacteraceae</taxon>
        <taxon>Thermoanaerobacterium</taxon>
    </lineage>
</organism>
<evidence type="ECO:0000313" key="12">
    <source>
        <dbReference type="EMBL" id="AGB20181.1"/>
    </source>
</evidence>
<feature type="transmembrane region" description="Helical" evidence="9">
    <location>
        <begin position="495"/>
        <end position="518"/>
    </location>
</feature>
<feature type="compositionally biased region" description="Low complexity" evidence="8">
    <location>
        <begin position="339"/>
        <end position="359"/>
    </location>
</feature>
<evidence type="ECO:0000256" key="4">
    <source>
        <dbReference type="ARBA" id="ARBA00022679"/>
    </source>
</evidence>
<feature type="domain" description="Putative mannosyltransferase YkcA/B-like C-terminal" evidence="11">
    <location>
        <begin position="652"/>
        <end position="736"/>
    </location>
</feature>
<dbReference type="PANTHER" id="PTHR33908">
    <property type="entry name" value="MANNOSYLTRANSFERASE YKCB-RELATED"/>
    <property type="match status" value="1"/>
</dbReference>
<evidence type="ECO:0000259" key="10">
    <source>
        <dbReference type="Pfam" id="PF13231"/>
    </source>
</evidence>
<feature type="transmembrane region" description="Helical" evidence="9">
    <location>
        <begin position="158"/>
        <end position="175"/>
    </location>
</feature>
<feature type="transmembrane region" description="Helical" evidence="9">
    <location>
        <begin position="595"/>
        <end position="616"/>
    </location>
</feature>
<evidence type="ECO:0000256" key="7">
    <source>
        <dbReference type="ARBA" id="ARBA00023136"/>
    </source>
</evidence>
<feature type="region of interest" description="Disordered" evidence="8">
    <location>
        <begin position="323"/>
        <end position="419"/>
    </location>
</feature>
<evidence type="ECO:0000313" key="13">
    <source>
        <dbReference type="Proteomes" id="UP000010845"/>
    </source>
</evidence>
<keyword evidence="2" id="KW-1003">Cell membrane</keyword>
<feature type="compositionally biased region" description="Gly residues" evidence="8">
    <location>
        <begin position="385"/>
        <end position="396"/>
    </location>
</feature>
<evidence type="ECO:0000256" key="5">
    <source>
        <dbReference type="ARBA" id="ARBA00022692"/>
    </source>
</evidence>
<dbReference type="KEGG" id="tto:Thethe_02616"/>
<name>L0IPN4_THETR</name>
<keyword evidence="5 9" id="KW-0812">Transmembrane</keyword>
<dbReference type="Pfam" id="PF13231">
    <property type="entry name" value="PMT_2"/>
    <property type="match status" value="1"/>
</dbReference>
<dbReference type="InterPro" id="IPR038731">
    <property type="entry name" value="RgtA/B/C-like"/>
</dbReference>
<dbReference type="GO" id="GO:0009103">
    <property type="term" value="P:lipopolysaccharide biosynthetic process"/>
    <property type="evidence" value="ECO:0007669"/>
    <property type="project" value="UniProtKB-ARBA"/>
</dbReference>
<evidence type="ECO:0000256" key="3">
    <source>
        <dbReference type="ARBA" id="ARBA00022676"/>
    </source>
</evidence>
<dbReference type="Proteomes" id="UP000010845">
    <property type="component" value="Chromosome"/>
</dbReference>
<evidence type="ECO:0000256" key="9">
    <source>
        <dbReference type="SAM" id="Phobius"/>
    </source>
</evidence>
<dbReference type="HOGENOM" id="CLU_007261_1_0_9"/>
<reference evidence="12 13" key="1">
    <citation type="submission" date="2012-03" db="EMBL/GenBank/DDBJ databases">
        <title>Complete sequence of chromosome of Thermoanaerobacterium thermosaccharolyticum M0795.</title>
        <authorList>
            <consortium name="US DOE Joint Genome Institute"/>
            <person name="Lucas S."/>
            <person name="Han J."/>
            <person name="Lapidus A."/>
            <person name="Cheng J.-F."/>
            <person name="Goodwin L."/>
            <person name="Pitluck S."/>
            <person name="Peters L."/>
            <person name="Teshima H."/>
            <person name="Detter J.C."/>
            <person name="Han C."/>
            <person name="Tapia R."/>
            <person name="Land M."/>
            <person name="Hauser L."/>
            <person name="Kyrpides N."/>
            <person name="Ivanova N."/>
            <person name="Pagani I."/>
            <person name="Feinberg L."/>
            <person name="Folden J."/>
            <person name="Hogsett D."/>
            <person name="Shaw J."/>
            <person name="Woyke T."/>
        </authorList>
    </citation>
    <scope>NUCLEOTIDE SEQUENCE [LARGE SCALE GENOMIC DNA]</scope>
    <source>
        <strain evidence="12 13">M0795</strain>
    </source>
</reference>
<feature type="transmembrane region" description="Helical" evidence="9">
    <location>
        <begin position="205"/>
        <end position="222"/>
    </location>
</feature>
<dbReference type="AlphaFoldDB" id="L0IPN4"/>
<dbReference type="GO" id="GO:0010041">
    <property type="term" value="P:response to iron(III) ion"/>
    <property type="evidence" value="ECO:0007669"/>
    <property type="project" value="TreeGrafter"/>
</dbReference>
<keyword evidence="3" id="KW-0328">Glycosyltransferase</keyword>
<feature type="compositionally biased region" description="Polar residues" evidence="8">
    <location>
        <begin position="360"/>
        <end position="379"/>
    </location>
</feature>
<dbReference type="GO" id="GO:0005886">
    <property type="term" value="C:plasma membrane"/>
    <property type="evidence" value="ECO:0007669"/>
    <property type="project" value="UniProtKB-SubCell"/>
</dbReference>
<accession>L0IPN4</accession>
<evidence type="ECO:0000256" key="1">
    <source>
        <dbReference type="ARBA" id="ARBA00004651"/>
    </source>
</evidence>
<dbReference type="GO" id="GO:0016763">
    <property type="term" value="F:pentosyltransferase activity"/>
    <property type="evidence" value="ECO:0007669"/>
    <property type="project" value="TreeGrafter"/>
</dbReference>
<feature type="transmembrane region" description="Helical" evidence="9">
    <location>
        <begin position="181"/>
        <end position="198"/>
    </location>
</feature>
<feature type="transmembrane region" description="Helical" evidence="9">
    <location>
        <begin position="132"/>
        <end position="151"/>
    </location>
</feature>
<keyword evidence="7 9" id="KW-0472">Membrane</keyword>
<feature type="transmembrane region" description="Helical" evidence="9">
    <location>
        <begin position="561"/>
        <end position="583"/>
    </location>
</feature>
<feature type="transmembrane region" description="Helical" evidence="9">
    <location>
        <begin position="470"/>
        <end position="489"/>
    </location>
</feature>
<feature type="domain" description="Glycosyltransferase RgtA/B/C/D-like" evidence="10">
    <location>
        <begin position="109"/>
        <end position="267"/>
    </location>
</feature>
<dbReference type="EMBL" id="CP003066">
    <property type="protein sequence ID" value="AGB20181.1"/>
    <property type="molecule type" value="Genomic_DNA"/>
</dbReference>
<dbReference type="InterPro" id="IPR056785">
    <property type="entry name" value="YkcA/B-like_C"/>
</dbReference>
<proteinExistence type="predicted"/>
<evidence type="ECO:0000256" key="8">
    <source>
        <dbReference type="SAM" id="MobiDB-lite"/>
    </source>
</evidence>